<keyword evidence="2 4" id="KW-0689">Ribosomal protein</keyword>
<evidence type="ECO:0000256" key="4">
    <source>
        <dbReference type="HAMAP-Rule" id="MF_01363"/>
    </source>
</evidence>
<proteinExistence type="inferred from homology"/>
<organism evidence="6 7">
    <name type="scientific">Candidatus Deianiraea vastatrix</name>
    <dbReference type="NCBI Taxonomy" id="2163644"/>
    <lineage>
        <taxon>Bacteria</taxon>
        <taxon>Pseudomonadati</taxon>
        <taxon>Pseudomonadota</taxon>
        <taxon>Alphaproteobacteria</taxon>
        <taxon>Rickettsiales</taxon>
        <taxon>Candidatus Deianiraeaceae</taxon>
        <taxon>Candidatus Deianiraea</taxon>
    </lineage>
</organism>
<dbReference type="Pfam" id="PF00829">
    <property type="entry name" value="Ribosomal_L21p"/>
    <property type="match status" value="1"/>
</dbReference>
<evidence type="ECO:0000256" key="1">
    <source>
        <dbReference type="ARBA" id="ARBA00008563"/>
    </source>
</evidence>
<dbReference type="InterPro" id="IPR001787">
    <property type="entry name" value="Ribosomal_bL21"/>
</dbReference>
<reference evidence="6 7" key="1">
    <citation type="journal article" date="2019" name="ISME J.">
        <title>Deianiraea, an extracellular bacterium associated with the ciliate Paramecium, suggests an alternative scenario for the evolution of Rickettsiales.</title>
        <authorList>
            <person name="Castelli M."/>
            <person name="Sabaneyeva E."/>
            <person name="Lanzoni O."/>
            <person name="Lebedeva N."/>
            <person name="Floriano A.M."/>
            <person name="Gaiarsa S."/>
            <person name="Benken K."/>
            <person name="Modeo L."/>
            <person name="Bandi C."/>
            <person name="Potekhin A."/>
            <person name="Sassera D."/>
            <person name="Petroni G."/>
        </authorList>
    </citation>
    <scope>NUCLEOTIDE SEQUENCE [LARGE SCALE GENOMIC DNA]</scope>
    <source>
        <strain evidence="6">CyL4-1</strain>
    </source>
</reference>
<evidence type="ECO:0000256" key="3">
    <source>
        <dbReference type="ARBA" id="ARBA00023274"/>
    </source>
</evidence>
<name>A0A5B8XGB6_9RICK</name>
<dbReference type="InterPro" id="IPR036164">
    <property type="entry name" value="bL21-like_sf"/>
</dbReference>
<dbReference type="EMBL" id="CP029077">
    <property type="protein sequence ID" value="QED23354.1"/>
    <property type="molecule type" value="Genomic_DNA"/>
</dbReference>
<comment type="function">
    <text evidence="4 5">This protein binds to 23S rRNA in the presence of protein L20.</text>
</comment>
<keyword evidence="4 5" id="KW-0694">RNA-binding</keyword>
<dbReference type="PANTHER" id="PTHR21349">
    <property type="entry name" value="50S RIBOSOMAL PROTEIN L21"/>
    <property type="match status" value="1"/>
</dbReference>
<dbReference type="OrthoDB" id="9813334at2"/>
<dbReference type="PANTHER" id="PTHR21349:SF0">
    <property type="entry name" value="LARGE RIBOSOMAL SUBUNIT PROTEIN BL21M"/>
    <property type="match status" value="1"/>
</dbReference>
<dbReference type="GO" id="GO:0005737">
    <property type="term" value="C:cytoplasm"/>
    <property type="evidence" value="ECO:0007669"/>
    <property type="project" value="UniProtKB-ARBA"/>
</dbReference>
<gene>
    <name evidence="4" type="primary">rplU</name>
    <name evidence="6" type="ORF">Deia_00559</name>
</gene>
<evidence type="ECO:0000313" key="7">
    <source>
        <dbReference type="Proteomes" id="UP000321934"/>
    </source>
</evidence>
<dbReference type="RefSeq" id="WP_146820633.1">
    <property type="nucleotide sequence ID" value="NZ_CP029077.1"/>
</dbReference>
<evidence type="ECO:0000256" key="5">
    <source>
        <dbReference type="RuleBase" id="RU000562"/>
    </source>
</evidence>
<comment type="subunit">
    <text evidence="4">Part of the 50S ribosomal subunit. Contacts protein L20.</text>
</comment>
<dbReference type="GO" id="GO:0006412">
    <property type="term" value="P:translation"/>
    <property type="evidence" value="ECO:0007669"/>
    <property type="project" value="UniProtKB-UniRule"/>
</dbReference>
<keyword evidence="3 4" id="KW-0687">Ribonucleoprotein</keyword>
<evidence type="ECO:0000313" key="6">
    <source>
        <dbReference type="EMBL" id="QED23354.1"/>
    </source>
</evidence>
<dbReference type="GO" id="GO:0019843">
    <property type="term" value="F:rRNA binding"/>
    <property type="evidence" value="ECO:0007669"/>
    <property type="project" value="UniProtKB-UniRule"/>
</dbReference>
<dbReference type="GO" id="GO:0005840">
    <property type="term" value="C:ribosome"/>
    <property type="evidence" value="ECO:0007669"/>
    <property type="project" value="UniProtKB-KW"/>
</dbReference>
<keyword evidence="4 5" id="KW-0699">rRNA-binding</keyword>
<dbReference type="NCBIfam" id="TIGR00061">
    <property type="entry name" value="L21"/>
    <property type="match status" value="1"/>
</dbReference>
<protein>
    <recommendedName>
        <fullName evidence="4">Large ribosomal subunit protein bL21</fullName>
    </recommendedName>
</protein>
<dbReference type="HAMAP" id="MF_01363">
    <property type="entry name" value="Ribosomal_bL21"/>
    <property type="match status" value="1"/>
</dbReference>
<keyword evidence="7" id="KW-1185">Reference proteome</keyword>
<dbReference type="InterPro" id="IPR028909">
    <property type="entry name" value="bL21-like"/>
</dbReference>
<accession>A0A5B8XGB6</accession>
<dbReference type="GO" id="GO:0003735">
    <property type="term" value="F:structural constituent of ribosome"/>
    <property type="evidence" value="ECO:0007669"/>
    <property type="project" value="InterPro"/>
</dbReference>
<dbReference type="AlphaFoldDB" id="A0A5B8XGB6"/>
<comment type="similarity">
    <text evidence="1 4 5">Belongs to the bacterial ribosomal protein bL21 family.</text>
</comment>
<dbReference type="Proteomes" id="UP000321934">
    <property type="component" value="Chromosome"/>
</dbReference>
<dbReference type="GO" id="GO:1990904">
    <property type="term" value="C:ribonucleoprotein complex"/>
    <property type="evidence" value="ECO:0007669"/>
    <property type="project" value="UniProtKB-KW"/>
</dbReference>
<sequence length="101" mass="11553">MFAILQLCGKQYRGDLGCTLVLDRLDGEVGSIVEVKKEDILLIGDDKAYKIGSDKKKVSLQILEHFKGEKVTIFKKRRRKNYERKNGFKASHTKVLIKEIA</sequence>
<evidence type="ECO:0000256" key="2">
    <source>
        <dbReference type="ARBA" id="ARBA00022980"/>
    </source>
</evidence>
<dbReference type="SUPFAM" id="SSF141091">
    <property type="entry name" value="L21p-like"/>
    <property type="match status" value="1"/>
</dbReference>